<dbReference type="InterPro" id="IPR050767">
    <property type="entry name" value="Sel1_AlgK"/>
</dbReference>
<dbReference type="RefSeq" id="WP_136624401.1">
    <property type="nucleotide sequence ID" value="NZ_LUUB01000133.1"/>
</dbReference>
<sequence length="247" mass="27636">MECILCKACEAARATFNKKMIEWVYAQSNSVEVMEREADPAAIHQAYDLQQADPSESFGQYLALAEKGSVWSMATVGEMFSLGTGAPQDLEQAEKWLLRAYQAGSDYGLIWLGSLYERSKRYEEAQEVYKTGAARGFAPAMLYLAACYRRSPNWTQSRRETLALLEQGPAASDLFIRHWLTTAMVRGWFGLRYIPEGIRRLPGVAHDMANLVKDETATSQDDSQSRPGFISRLVAQLWLVGATRSAS</sequence>
<evidence type="ECO:0008006" key="3">
    <source>
        <dbReference type="Google" id="ProtNLM"/>
    </source>
</evidence>
<keyword evidence="2" id="KW-1185">Reference proteome</keyword>
<name>A0A176Y6S9_9BRAD</name>
<accession>A0A176Y6S9</accession>
<proteinExistence type="predicted"/>
<dbReference type="Gene3D" id="1.25.40.10">
    <property type="entry name" value="Tetratricopeptide repeat domain"/>
    <property type="match status" value="1"/>
</dbReference>
<reference evidence="1 2" key="1">
    <citation type="submission" date="2016-03" db="EMBL/GenBank/DDBJ databases">
        <title>Draft Genome Sequence of the Strain BR 10245 (Bradyrhizobium sp.) isolated from nodules of Centrolobium paraense.</title>
        <authorList>
            <person name="Simoes-Araujo J.L.Sr."/>
            <person name="Barauna A.C."/>
            <person name="Silva K."/>
            <person name="Zilli J.E."/>
        </authorList>
    </citation>
    <scope>NUCLEOTIDE SEQUENCE [LARGE SCALE GENOMIC DNA]</scope>
    <source>
        <strain evidence="1 2">BR 10245</strain>
    </source>
</reference>
<dbReference type="AlphaFoldDB" id="A0A176Y6S9"/>
<dbReference type="EMBL" id="LUUB01000133">
    <property type="protein sequence ID" value="OAE95909.1"/>
    <property type="molecule type" value="Genomic_DNA"/>
</dbReference>
<dbReference type="Proteomes" id="UP000076959">
    <property type="component" value="Unassembled WGS sequence"/>
</dbReference>
<organism evidence="1 2">
    <name type="scientific">Bradyrhizobium centrolobii</name>
    <dbReference type="NCBI Taxonomy" id="1505087"/>
    <lineage>
        <taxon>Bacteria</taxon>
        <taxon>Pseudomonadati</taxon>
        <taxon>Pseudomonadota</taxon>
        <taxon>Alphaproteobacteria</taxon>
        <taxon>Hyphomicrobiales</taxon>
        <taxon>Nitrobacteraceae</taxon>
        <taxon>Bradyrhizobium</taxon>
    </lineage>
</organism>
<dbReference type="PANTHER" id="PTHR11102">
    <property type="entry name" value="SEL-1-LIKE PROTEIN"/>
    <property type="match status" value="1"/>
</dbReference>
<protein>
    <recommendedName>
        <fullName evidence="3">Sel1 repeat family protein</fullName>
    </recommendedName>
</protein>
<comment type="caution">
    <text evidence="1">The sequence shown here is derived from an EMBL/GenBank/DDBJ whole genome shotgun (WGS) entry which is preliminary data.</text>
</comment>
<evidence type="ECO:0000313" key="2">
    <source>
        <dbReference type="Proteomes" id="UP000076959"/>
    </source>
</evidence>
<dbReference type="SUPFAM" id="SSF81901">
    <property type="entry name" value="HCP-like"/>
    <property type="match status" value="1"/>
</dbReference>
<dbReference type="STRING" id="1505087.AYJ54_37075"/>
<evidence type="ECO:0000313" key="1">
    <source>
        <dbReference type="EMBL" id="OAE95909.1"/>
    </source>
</evidence>
<dbReference type="InterPro" id="IPR011990">
    <property type="entry name" value="TPR-like_helical_dom_sf"/>
</dbReference>
<gene>
    <name evidence="1" type="ORF">AYJ54_37075</name>
</gene>
<dbReference type="PANTHER" id="PTHR11102:SF160">
    <property type="entry name" value="ERAD-ASSOCIATED E3 UBIQUITIN-PROTEIN LIGASE COMPONENT HRD3"/>
    <property type="match status" value="1"/>
</dbReference>
<dbReference type="OrthoDB" id="9790300at2"/>